<evidence type="ECO:0000256" key="1">
    <source>
        <dbReference type="SAM" id="MobiDB-lite"/>
    </source>
</evidence>
<evidence type="ECO:0008006" key="4">
    <source>
        <dbReference type="Google" id="ProtNLM"/>
    </source>
</evidence>
<evidence type="ECO:0000313" key="3">
    <source>
        <dbReference type="Proteomes" id="UP001458880"/>
    </source>
</evidence>
<proteinExistence type="predicted"/>
<sequence>MMRRARKLFRTLPRMSDIPPMTKEKTGKVWDAVTEYQVALIYDKDIEGNLLEGDLDAGTVWGAEPPRNTTYVTLNPCARIKMARHRLTQNELEYYIERLSELSSDKEVNQHMNAEEDIDLSDAASMHSDYLSESEIEASDSEEKVETDDEMPDLPPGNYFYGKNRFKWAKSEPASSRTHLQNIVTHLPGPKGPATTNKPETPFKAWSLLFTVAILEIILEYTNARITELSTNYGNTATFVDHIDKTEPKAFLGLLLLFGVYKSACEDAAGLCS</sequence>
<accession>A0AAW1JGI5</accession>
<gene>
    <name evidence="2" type="ORF">QE152_g29774</name>
</gene>
<dbReference type="Proteomes" id="UP001458880">
    <property type="component" value="Unassembled WGS sequence"/>
</dbReference>
<evidence type="ECO:0000313" key="2">
    <source>
        <dbReference type="EMBL" id="KAK9702721.1"/>
    </source>
</evidence>
<organism evidence="2 3">
    <name type="scientific">Popillia japonica</name>
    <name type="common">Japanese beetle</name>
    <dbReference type="NCBI Taxonomy" id="7064"/>
    <lineage>
        <taxon>Eukaryota</taxon>
        <taxon>Metazoa</taxon>
        <taxon>Ecdysozoa</taxon>
        <taxon>Arthropoda</taxon>
        <taxon>Hexapoda</taxon>
        <taxon>Insecta</taxon>
        <taxon>Pterygota</taxon>
        <taxon>Neoptera</taxon>
        <taxon>Endopterygota</taxon>
        <taxon>Coleoptera</taxon>
        <taxon>Polyphaga</taxon>
        <taxon>Scarabaeiformia</taxon>
        <taxon>Scarabaeidae</taxon>
        <taxon>Rutelinae</taxon>
        <taxon>Popillia</taxon>
    </lineage>
</organism>
<dbReference type="EMBL" id="JASPKY010000385">
    <property type="protein sequence ID" value="KAK9702721.1"/>
    <property type="molecule type" value="Genomic_DNA"/>
</dbReference>
<feature type="compositionally biased region" description="Acidic residues" evidence="1">
    <location>
        <begin position="132"/>
        <end position="152"/>
    </location>
</feature>
<comment type="caution">
    <text evidence="2">The sequence shown here is derived from an EMBL/GenBank/DDBJ whole genome shotgun (WGS) entry which is preliminary data.</text>
</comment>
<protein>
    <recommendedName>
        <fullName evidence="4">PiggyBac transposable element-derived protein domain-containing protein</fullName>
    </recommendedName>
</protein>
<feature type="region of interest" description="Disordered" evidence="1">
    <location>
        <begin position="129"/>
        <end position="156"/>
    </location>
</feature>
<reference evidence="2 3" key="1">
    <citation type="journal article" date="2024" name="BMC Genomics">
        <title>De novo assembly and annotation of Popillia japonica's genome with initial clues to its potential as an invasive pest.</title>
        <authorList>
            <person name="Cucini C."/>
            <person name="Boschi S."/>
            <person name="Funari R."/>
            <person name="Cardaioli E."/>
            <person name="Iannotti N."/>
            <person name="Marturano G."/>
            <person name="Paoli F."/>
            <person name="Bruttini M."/>
            <person name="Carapelli A."/>
            <person name="Frati F."/>
            <person name="Nardi F."/>
        </authorList>
    </citation>
    <scope>NUCLEOTIDE SEQUENCE [LARGE SCALE GENOMIC DNA]</scope>
    <source>
        <strain evidence="2">DMR45628</strain>
    </source>
</reference>
<name>A0AAW1JGI5_POPJA</name>
<keyword evidence="3" id="KW-1185">Reference proteome</keyword>
<dbReference type="AlphaFoldDB" id="A0AAW1JGI5"/>